<keyword evidence="9" id="KW-1185">Reference proteome</keyword>
<dbReference type="GO" id="GO:0005634">
    <property type="term" value="C:nucleus"/>
    <property type="evidence" value="ECO:0007669"/>
    <property type="project" value="TreeGrafter"/>
</dbReference>
<dbReference type="CDD" id="cd06503">
    <property type="entry name" value="ATP-synt_Fo_b"/>
    <property type="match status" value="1"/>
</dbReference>
<dbReference type="PANTHER" id="PTHR10237:SF1">
    <property type="entry name" value="DEFORMED EPIDERMAL AUTOREGULATORY FACTOR 1 HOMOLOG"/>
    <property type="match status" value="1"/>
</dbReference>
<dbReference type="EMBL" id="MU827793">
    <property type="protein sequence ID" value="KAJ7330239.1"/>
    <property type="molecule type" value="Genomic_DNA"/>
</dbReference>
<gene>
    <name evidence="8" type="primary">DEAF1</name>
    <name evidence="8" type="ORF">OS493_022763</name>
</gene>
<evidence type="ECO:0000313" key="9">
    <source>
        <dbReference type="Proteomes" id="UP001163046"/>
    </source>
</evidence>
<keyword evidence="5" id="KW-0175">Coiled coil</keyword>
<feature type="region of interest" description="Disordered" evidence="6">
    <location>
        <begin position="102"/>
        <end position="150"/>
    </location>
</feature>
<evidence type="ECO:0000256" key="5">
    <source>
        <dbReference type="SAM" id="Coils"/>
    </source>
</evidence>
<dbReference type="SMART" id="SM00258">
    <property type="entry name" value="SAND"/>
    <property type="match status" value="1"/>
</dbReference>
<keyword evidence="2" id="KW-0805">Transcription regulation</keyword>
<feature type="coiled-coil region" evidence="5">
    <location>
        <begin position="400"/>
        <end position="427"/>
    </location>
</feature>
<dbReference type="Pfam" id="PF01342">
    <property type="entry name" value="SAND"/>
    <property type="match status" value="1"/>
</dbReference>
<dbReference type="InterPro" id="IPR000770">
    <property type="entry name" value="SAND_dom"/>
</dbReference>
<evidence type="ECO:0000259" key="7">
    <source>
        <dbReference type="PROSITE" id="PS50864"/>
    </source>
</evidence>
<dbReference type="AlphaFoldDB" id="A0A9X0CFK1"/>
<dbReference type="SUPFAM" id="SSF63763">
    <property type="entry name" value="SAND domain-like"/>
    <property type="match status" value="1"/>
</dbReference>
<protein>
    <submittedName>
        <fullName evidence="8">Deformed epidermal autoregulatory factor 1</fullName>
    </submittedName>
</protein>
<dbReference type="FunFam" id="3.10.390.10:FF:000004">
    <property type="entry name" value="Deformed epidermal autoregulatory factor 1"/>
    <property type="match status" value="1"/>
</dbReference>
<keyword evidence="3" id="KW-0804">Transcription</keyword>
<evidence type="ECO:0000256" key="4">
    <source>
        <dbReference type="ARBA" id="ARBA00023242"/>
    </source>
</evidence>
<dbReference type="PROSITE" id="PS50864">
    <property type="entry name" value="SAND"/>
    <property type="match status" value="1"/>
</dbReference>
<dbReference type="GO" id="GO:0000981">
    <property type="term" value="F:DNA-binding transcription factor activity, RNA polymerase II-specific"/>
    <property type="evidence" value="ECO:0007669"/>
    <property type="project" value="TreeGrafter"/>
</dbReference>
<dbReference type="InterPro" id="IPR010919">
    <property type="entry name" value="SAND-like_dom_sf"/>
</dbReference>
<evidence type="ECO:0000313" key="8">
    <source>
        <dbReference type="EMBL" id="KAJ7330239.1"/>
    </source>
</evidence>
<dbReference type="GO" id="GO:0003677">
    <property type="term" value="F:DNA binding"/>
    <property type="evidence" value="ECO:0007669"/>
    <property type="project" value="InterPro"/>
</dbReference>
<dbReference type="Proteomes" id="UP001163046">
    <property type="component" value="Unassembled WGS sequence"/>
</dbReference>
<keyword evidence="4" id="KW-0539">Nucleus</keyword>
<dbReference type="InterPro" id="IPR024119">
    <property type="entry name" value="TF_DEAF-1"/>
</dbReference>
<accession>A0A9X0CFK1</accession>
<feature type="domain" description="SAND" evidence="7">
    <location>
        <begin position="158"/>
        <end position="238"/>
    </location>
</feature>
<feature type="compositionally biased region" description="Polar residues" evidence="6">
    <location>
        <begin position="116"/>
        <end position="137"/>
    </location>
</feature>
<comment type="caution">
    <text evidence="8">The sequence shown here is derived from an EMBL/GenBank/DDBJ whole genome shotgun (WGS) entry which is preliminary data.</text>
</comment>
<dbReference type="OrthoDB" id="437457at2759"/>
<evidence type="ECO:0000256" key="1">
    <source>
        <dbReference type="ARBA" id="ARBA00022553"/>
    </source>
</evidence>
<feature type="compositionally biased region" description="Low complexity" evidence="6">
    <location>
        <begin position="102"/>
        <end position="115"/>
    </location>
</feature>
<name>A0A9X0CFK1_9CNID</name>
<evidence type="ECO:0000256" key="2">
    <source>
        <dbReference type="ARBA" id="ARBA00023015"/>
    </source>
</evidence>
<evidence type="ECO:0000256" key="3">
    <source>
        <dbReference type="ARBA" id="ARBA00023163"/>
    </source>
</evidence>
<organism evidence="8 9">
    <name type="scientific">Desmophyllum pertusum</name>
    <dbReference type="NCBI Taxonomy" id="174260"/>
    <lineage>
        <taxon>Eukaryota</taxon>
        <taxon>Metazoa</taxon>
        <taxon>Cnidaria</taxon>
        <taxon>Anthozoa</taxon>
        <taxon>Hexacorallia</taxon>
        <taxon>Scleractinia</taxon>
        <taxon>Caryophylliina</taxon>
        <taxon>Caryophylliidae</taxon>
        <taxon>Desmophyllum</taxon>
    </lineage>
</organism>
<reference evidence="8" key="1">
    <citation type="submission" date="2023-01" db="EMBL/GenBank/DDBJ databases">
        <title>Genome assembly of the deep-sea coral Lophelia pertusa.</title>
        <authorList>
            <person name="Herrera S."/>
            <person name="Cordes E."/>
        </authorList>
    </citation>
    <scope>NUCLEOTIDE SEQUENCE</scope>
    <source>
        <strain evidence="8">USNM1676648</strain>
        <tissue evidence="8">Polyp</tissue>
    </source>
</reference>
<dbReference type="PANTHER" id="PTHR10237">
    <property type="entry name" value="DEFORMED EPIDERMAL AUTOREGULATORY FACTOR 1 HOMOLOG SUPPRESSIN"/>
    <property type="match status" value="1"/>
</dbReference>
<sequence length="521" mass="55909">MDDNVGVPRAGEGLSVVSSLSEVSEQIAIAEHIPTEHETSTTAVFHSGEEGSSTNVGGHPQCEVQVVKVTNGNVSISFATPAPTVSHIQPSQATLQPIQEVSIADSSAHSTRSSSPNLQDSQAVTIQQSEQDEISGNQHDEGSPLARPLKYETQGKSPWDAALTADVLIVRCRNETAELFKTKLGSGGRGKCIKYQDLWMTPSEFEARCGRASSKDWKRSIRYGGRTLQSLIEDGVLTPHAISCTCATCCDDDTLAGPIRLFVPYKRRKRESSQSGSPILKKSLSLSSDSRREAHGFMMRSVSVDSASGAFATHDEGSVMDAGDLSSGLVTVSSCVTSVGPPHTPATPLTPMMSPCTPIMTQAVRPEGQTITVTLPVTPLTTGDAMVDQRRHWWHVEEMVNSLLNTAQQLKGMIEHAKLQAEAAKDAAITQVKLQAEAEKKEALAQARMNSLMQLSRALNDARVEKEAAIAQAVAHTKAEKMEAVADERQEQLIKSLNGGDGEISMEISSVIEEGEKNGVE</sequence>
<dbReference type="Gene3D" id="3.10.390.10">
    <property type="entry name" value="SAND domain-like"/>
    <property type="match status" value="1"/>
</dbReference>
<evidence type="ECO:0000256" key="6">
    <source>
        <dbReference type="SAM" id="MobiDB-lite"/>
    </source>
</evidence>
<keyword evidence="1" id="KW-0597">Phosphoprotein</keyword>
<proteinExistence type="predicted"/>